<dbReference type="PaxDb" id="2850-Phatr49908"/>
<dbReference type="GO" id="GO:0016020">
    <property type="term" value="C:membrane"/>
    <property type="evidence" value="ECO:0007669"/>
    <property type="project" value="UniProtKB-SubCell"/>
</dbReference>
<reference evidence="11" key="2">
    <citation type="submission" date="2008-08" db="EMBL/GenBank/DDBJ databases">
        <authorList>
            <consortium name="Diatom Consortium"/>
            <person name="Grigoriev I."/>
            <person name="Grimwood J."/>
            <person name="Kuo A."/>
            <person name="Otillar R.P."/>
            <person name="Salamov A."/>
            <person name="Detter J.C."/>
            <person name="Lindquist E."/>
            <person name="Shapiro H."/>
            <person name="Lucas S."/>
            <person name="Glavina del Rio T."/>
            <person name="Pitluck S."/>
            <person name="Rokhsar D."/>
            <person name="Bowler C."/>
        </authorList>
    </citation>
    <scope>GENOME REANNOTATION</scope>
    <source>
        <strain evidence="11">CCAP 1055/1</strain>
    </source>
</reference>
<dbReference type="InterPro" id="IPR036869">
    <property type="entry name" value="J_dom_sf"/>
</dbReference>
<reference evidence="10 11" key="1">
    <citation type="journal article" date="2008" name="Nature">
        <title>The Phaeodactylum genome reveals the evolutionary history of diatom genomes.</title>
        <authorList>
            <person name="Bowler C."/>
            <person name="Allen A.E."/>
            <person name="Badger J.H."/>
            <person name="Grimwood J."/>
            <person name="Jabbari K."/>
            <person name="Kuo A."/>
            <person name="Maheswari U."/>
            <person name="Martens C."/>
            <person name="Maumus F."/>
            <person name="Otillar R.P."/>
            <person name="Rayko E."/>
            <person name="Salamov A."/>
            <person name="Vandepoele K."/>
            <person name="Beszteri B."/>
            <person name="Gruber A."/>
            <person name="Heijde M."/>
            <person name="Katinka M."/>
            <person name="Mock T."/>
            <person name="Valentin K."/>
            <person name="Verret F."/>
            <person name="Berges J.A."/>
            <person name="Brownlee C."/>
            <person name="Cadoret J.P."/>
            <person name="Chiovitti A."/>
            <person name="Choi C.J."/>
            <person name="Coesel S."/>
            <person name="De Martino A."/>
            <person name="Detter J.C."/>
            <person name="Durkin C."/>
            <person name="Falciatore A."/>
            <person name="Fournet J."/>
            <person name="Haruta M."/>
            <person name="Huysman M.J."/>
            <person name="Jenkins B.D."/>
            <person name="Jiroutova K."/>
            <person name="Jorgensen R.E."/>
            <person name="Joubert Y."/>
            <person name="Kaplan A."/>
            <person name="Kroger N."/>
            <person name="Kroth P.G."/>
            <person name="La Roche J."/>
            <person name="Lindquist E."/>
            <person name="Lommer M."/>
            <person name="Martin-Jezequel V."/>
            <person name="Lopez P.J."/>
            <person name="Lucas S."/>
            <person name="Mangogna M."/>
            <person name="McGinnis K."/>
            <person name="Medlin L.K."/>
            <person name="Montsant A."/>
            <person name="Oudot-Le Secq M.P."/>
            <person name="Napoli C."/>
            <person name="Obornik M."/>
            <person name="Parker M.S."/>
            <person name="Petit J.L."/>
            <person name="Porcel B.M."/>
            <person name="Poulsen N."/>
            <person name="Robison M."/>
            <person name="Rychlewski L."/>
            <person name="Rynearson T.A."/>
            <person name="Schmutz J."/>
            <person name="Shapiro H."/>
            <person name="Siaut M."/>
            <person name="Stanley M."/>
            <person name="Sussman M.R."/>
            <person name="Taylor A.R."/>
            <person name="Vardi A."/>
            <person name="von Dassow P."/>
            <person name="Vyverman W."/>
            <person name="Willis A."/>
            <person name="Wyrwicz L.S."/>
            <person name="Rokhsar D.S."/>
            <person name="Weissenbach J."/>
            <person name="Armbrust E.V."/>
            <person name="Green B.R."/>
            <person name="Van de Peer Y."/>
            <person name="Grigoriev I.V."/>
        </authorList>
    </citation>
    <scope>NUCLEOTIDE SEQUENCE [LARGE SCALE GENOMIC DNA]</scope>
    <source>
        <strain evidence="10 11">CCAP 1055/1</strain>
    </source>
</reference>
<dbReference type="EMBL" id="CM000627">
    <property type="protein sequence ID" value="EEC43821.1"/>
    <property type="molecule type" value="Genomic_DNA"/>
</dbReference>
<keyword evidence="7" id="KW-0812">Transmembrane</keyword>
<keyword evidence="11" id="KW-1185">Reference proteome</keyword>
<feature type="transmembrane region" description="Helical" evidence="7">
    <location>
        <begin position="132"/>
        <end position="149"/>
    </location>
</feature>
<feature type="domain" description="J" evidence="9">
    <location>
        <begin position="25"/>
        <end position="97"/>
    </location>
</feature>
<feature type="transmembrane region" description="Helical" evidence="7">
    <location>
        <begin position="169"/>
        <end position="190"/>
    </location>
</feature>
<feature type="compositionally biased region" description="Polar residues" evidence="6">
    <location>
        <begin position="699"/>
        <end position="709"/>
    </location>
</feature>
<dbReference type="SUPFAM" id="SSF46565">
    <property type="entry name" value="Chaperone J-domain"/>
    <property type="match status" value="1"/>
</dbReference>
<name>B7GC98_PHATC</name>
<feature type="transmembrane region" description="Helical" evidence="7">
    <location>
        <begin position="202"/>
        <end position="220"/>
    </location>
</feature>
<dbReference type="Pfam" id="PF00226">
    <property type="entry name" value="DnaJ"/>
    <property type="match status" value="1"/>
</dbReference>
<dbReference type="GeneID" id="7198530"/>
<evidence type="ECO:0000256" key="5">
    <source>
        <dbReference type="ARBA" id="ARBA00023288"/>
    </source>
</evidence>
<keyword evidence="8" id="KW-0732">Signal</keyword>
<dbReference type="InParanoid" id="B7GC98"/>
<dbReference type="KEGG" id="pti:PHATRDRAFT_49908"/>
<keyword evidence="5" id="KW-0449">Lipoprotein</keyword>
<evidence type="ECO:0000256" key="4">
    <source>
        <dbReference type="ARBA" id="ARBA00023186"/>
    </source>
</evidence>
<dbReference type="AlphaFoldDB" id="B7GC98"/>
<dbReference type="STRING" id="556484.B7GC98"/>
<feature type="transmembrane region" description="Helical" evidence="7">
    <location>
        <begin position="344"/>
        <end position="366"/>
    </location>
</feature>
<feature type="region of interest" description="Disordered" evidence="6">
    <location>
        <begin position="455"/>
        <end position="549"/>
    </location>
</feature>
<organism evidence="10 11">
    <name type="scientific">Phaeodactylum tricornutum (strain CCAP 1055/1)</name>
    <dbReference type="NCBI Taxonomy" id="556484"/>
    <lineage>
        <taxon>Eukaryota</taxon>
        <taxon>Sar</taxon>
        <taxon>Stramenopiles</taxon>
        <taxon>Ochrophyta</taxon>
        <taxon>Bacillariophyta</taxon>
        <taxon>Bacillariophyceae</taxon>
        <taxon>Bacillariophycidae</taxon>
        <taxon>Naviculales</taxon>
        <taxon>Phaeodactylaceae</taxon>
        <taxon>Phaeodactylum</taxon>
    </lineage>
</organism>
<dbReference type="HOGENOM" id="CLU_318705_0_0_1"/>
<dbReference type="PROSITE" id="PS50076">
    <property type="entry name" value="DNAJ_2"/>
    <property type="match status" value="1"/>
</dbReference>
<feature type="chain" id="PRO_5002856014" description="J domain-containing protein" evidence="8">
    <location>
        <begin position="22"/>
        <end position="709"/>
    </location>
</feature>
<dbReference type="Proteomes" id="UP000000759">
    <property type="component" value="Chromosome 25"/>
</dbReference>
<dbReference type="GO" id="GO:0005737">
    <property type="term" value="C:cytoplasm"/>
    <property type="evidence" value="ECO:0007669"/>
    <property type="project" value="UniProtKB-ARBA"/>
</dbReference>
<evidence type="ECO:0000256" key="6">
    <source>
        <dbReference type="SAM" id="MobiDB-lite"/>
    </source>
</evidence>
<dbReference type="eggNOG" id="KOG0713">
    <property type="taxonomic scope" value="Eukaryota"/>
</dbReference>
<evidence type="ECO:0000256" key="1">
    <source>
        <dbReference type="ARBA" id="ARBA00004635"/>
    </source>
</evidence>
<evidence type="ECO:0000256" key="3">
    <source>
        <dbReference type="ARBA" id="ARBA00023139"/>
    </source>
</evidence>
<dbReference type="InterPro" id="IPR001623">
    <property type="entry name" value="DnaJ_domain"/>
</dbReference>
<dbReference type="CDD" id="cd06257">
    <property type="entry name" value="DnaJ"/>
    <property type="match status" value="1"/>
</dbReference>
<evidence type="ECO:0000256" key="8">
    <source>
        <dbReference type="SAM" id="SignalP"/>
    </source>
</evidence>
<feature type="transmembrane region" description="Helical" evidence="7">
    <location>
        <begin position="574"/>
        <end position="593"/>
    </location>
</feature>
<keyword evidence="7" id="KW-1133">Transmembrane helix</keyword>
<dbReference type="SMART" id="SM00271">
    <property type="entry name" value="DnaJ"/>
    <property type="match status" value="1"/>
</dbReference>
<gene>
    <name evidence="10" type="ORF">PHATRDRAFT_49908</name>
</gene>
<dbReference type="PANTHER" id="PTHR44027:SF7">
    <property type="entry name" value="DNAJ HOMOLOG SUBFAMILY C MEMBER 5 HOMOLOG"/>
    <property type="match status" value="1"/>
</dbReference>
<dbReference type="RefSeq" id="XP_002184762.1">
    <property type="nucleotide sequence ID" value="XM_002184726.1"/>
</dbReference>
<feature type="compositionally biased region" description="Basic and acidic residues" evidence="6">
    <location>
        <begin position="411"/>
        <end position="424"/>
    </location>
</feature>
<accession>B7GC98</accession>
<keyword evidence="4" id="KW-0143">Chaperone</keyword>
<evidence type="ECO:0000313" key="10">
    <source>
        <dbReference type="EMBL" id="EEC43821.1"/>
    </source>
</evidence>
<evidence type="ECO:0000313" key="11">
    <source>
        <dbReference type="Proteomes" id="UP000000759"/>
    </source>
</evidence>
<evidence type="ECO:0000256" key="2">
    <source>
        <dbReference type="ARBA" id="ARBA00023136"/>
    </source>
</evidence>
<feature type="region of interest" description="Disordered" evidence="6">
    <location>
        <begin position="411"/>
        <end position="430"/>
    </location>
</feature>
<dbReference type="OrthoDB" id="10250354at2759"/>
<feature type="compositionally biased region" description="Polar residues" evidence="6">
    <location>
        <begin position="487"/>
        <end position="500"/>
    </location>
</feature>
<feature type="region of interest" description="Disordered" evidence="6">
    <location>
        <begin position="651"/>
        <end position="709"/>
    </location>
</feature>
<feature type="signal peptide" evidence="8">
    <location>
        <begin position="1"/>
        <end position="21"/>
    </location>
</feature>
<protein>
    <recommendedName>
        <fullName evidence="9">J domain-containing protein</fullName>
    </recommendedName>
</protein>
<evidence type="ECO:0000259" key="9">
    <source>
        <dbReference type="PROSITE" id="PS50076"/>
    </source>
</evidence>
<keyword evidence="2 7" id="KW-0472">Membrane</keyword>
<dbReference type="PANTHER" id="PTHR44027">
    <property type="entry name" value="DNAJ HOMOLOG SUBFAMILY C MEMBER 5 HOMOLOG"/>
    <property type="match status" value="1"/>
</dbReference>
<sequence>MSLSTLLLLHVFPALLPPKDGDEWEYYAVLGFDDPRRVSIDDIRKAYRKKSLELHPDKVAQRRQQNAAEAAAEYEKVQEAYGVLGDEKHRQQYAVLGNSPARYRFVHTGGLYNPARLYENLAKASTIDKTRLVVVVSIVFMILLLQPILVAAKVNQVIEQEGTLQNTDWVVILIPTWMLYGLLLIFWVAMAILAPNKAKPQVIATLLTSVCFLSGLIILAKKWDEPLSTNKHWHRASVPFYLAIFCRVLSAYLVVAAAQDEFQKMVSLQHLETTEACCLEDMSEERRAQVLKDNHVITVDEEAVAAALEILAKEGVEFTDDDVEAIRVTTSPEFEAMDAMTQAVVTPAGNMLVFGVTFIALVAAKVEGQIDASWWLVFLPIWILLCQDVARGLFSCCCGSVSGEEVVVMGRSDENSAEKEKGENDTDIEVGHLPVSTGMAAMQSSMEWATAEGDMKDFHSPTSAPVEPLDIGEAGNKEIPSDEEASQTDQLGSKNETFLRQNPHGAPANNLTVEHSEEEQDTEGSNLAPAEQVDKDTSENAEEPEIEFDEDTFRAWQQAQTEADQSAMDAQAKAQGQCCVSLFQVIVVCLIVGKLENDFESDTQDPSDTGYSAFWILFPIFLIAGLMFCCCSCLIYTAGATGLDELVDKAKRKDDEEPNEASASSNVVPTPPPSHAHEPVKSDDLDTTPVSKVNEHNAEASNENMNDLD</sequence>
<comment type="subcellular location">
    <subcellularLocation>
        <location evidence="1">Membrane</location>
        <topology evidence="1">Lipid-anchor</topology>
    </subcellularLocation>
</comment>
<feature type="transmembrane region" description="Helical" evidence="7">
    <location>
        <begin position="613"/>
        <end position="643"/>
    </location>
</feature>
<evidence type="ECO:0000256" key="7">
    <source>
        <dbReference type="SAM" id="Phobius"/>
    </source>
</evidence>
<feature type="compositionally biased region" description="Basic and acidic residues" evidence="6">
    <location>
        <begin position="675"/>
        <end position="684"/>
    </location>
</feature>
<feature type="transmembrane region" description="Helical" evidence="7">
    <location>
        <begin position="240"/>
        <end position="258"/>
    </location>
</feature>
<keyword evidence="3" id="KW-0564">Palmitate</keyword>
<proteinExistence type="predicted"/>
<dbReference type="InterPro" id="IPR051434">
    <property type="entry name" value="DnaJ_C_subfamily_member5"/>
</dbReference>
<feature type="compositionally biased region" description="Acidic residues" evidence="6">
    <location>
        <begin position="539"/>
        <end position="549"/>
    </location>
</feature>
<dbReference type="Gene3D" id="1.10.287.110">
    <property type="entry name" value="DnaJ domain"/>
    <property type="match status" value="1"/>
</dbReference>
<feature type="transmembrane region" description="Helical" evidence="7">
    <location>
        <begin position="372"/>
        <end position="390"/>
    </location>
</feature>